<dbReference type="InterPro" id="IPR029058">
    <property type="entry name" value="AB_hydrolase_fold"/>
</dbReference>
<keyword evidence="1" id="KW-1015">Disulfide bond</keyword>
<evidence type="ECO:0000256" key="1">
    <source>
        <dbReference type="ARBA" id="ARBA00023157"/>
    </source>
</evidence>
<dbReference type="KEGG" id="mlr:MELLADRAFT_91294"/>
<comment type="catalytic activity">
    <reaction evidence="3">
        <text>a diacylglycerol + H2O = a monoacylglycerol + a fatty acid + H(+)</text>
        <dbReference type="Rhea" id="RHEA:32731"/>
        <dbReference type="ChEBI" id="CHEBI:15377"/>
        <dbReference type="ChEBI" id="CHEBI:15378"/>
        <dbReference type="ChEBI" id="CHEBI:17408"/>
        <dbReference type="ChEBI" id="CHEBI:18035"/>
        <dbReference type="ChEBI" id="CHEBI:28868"/>
    </reaction>
</comment>
<proteinExistence type="inferred from homology"/>
<comment type="catalytic activity">
    <reaction evidence="4">
        <text>a monoacylglycerol + H2O = glycerol + a fatty acid + H(+)</text>
        <dbReference type="Rhea" id="RHEA:15245"/>
        <dbReference type="ChEBI" id="CHEBI:15377"/>
        <dbReference type="ChEBI" id="CHEBI:15378"/>
        <dbReference type="ChEBI" id="CHEBI:17408"/>
        <dbReference type="ChEBI" id="CHEBI:17754"/>
        <dbReference type="ChEBI" id="CHEBI:28868"/>
    </reaction>
</comment>
<dbReference type="GO" id="GO:0006629">
    <property type="term" value="P:lipid metabolic process"/>
    <property type="evidence" value="ECO:0007669"/>
    <property type="project" value="InterPro"/>
</dbReference>
<reference evidence="7" key="1">
    <citation type="journal article" date="2011" name="Proc. Natl. Acad. Sci. U.S.A.">
        <title>Obligate biotrophy features unraveled by the genomic analysis of rust fungi.</title>
        <authorList>
            <person name="Duplessis S."/>
            <person name="Cuomo C.A."/>
            <person name="Lin Y.-C."/>
            <person name="Aerts A."/>
            <person name="Tisserant E."/>
            <person name="Veneault-Fourrey C."/>
            <person name="Joly D.L."/>
            <person name="Hacquard S."/>
            <person name="Amselem J."/>
            <person name="Cantarel B.L."/>
            <person name="Chiu R."/>
            <person name="Coutinho P.M."/>
            <person name="Feau N."/>
            <person name="Field M."/>
            <person name="Frey P."/>
            <person name="Gelhaye E."/>
            <person name="Goldberg J."/>
            <person name="Grabherr M.G."/>
            <person name="Kodira C.D."/>
            <person name="Kohler A."/>
            <person name="Kuees U."/>
            <person name="Lindquist E.A."/>
            <person name="Lucas S.M."/>
            <person name="Mago R."/>
            <person name="Mauceli E."/>
            <person name="Morin E."/>
            <person name="Murat C."/>
            <person name="Pangilinan J.L."/>
            <person name="Park R."/>
            <person name="Pearson M."/>
            <person name="Quesneville H."/>
            <person name="Rouhier N."/>
            <person name="Sakthikumar S."/>
            <person name="Salamov A.A."/>
            <person name="Schmutz J."/>
            <person name="Selles B."/>
            <person name="Shapiro H."/>
            <person name="Tanguay P."/>
            <person name="Tuskan G.A."/>
            <person name="Henrissat B."/>
            <person name="Van de Peer Y."/>
            <person name="Rouze P."/>
            <person name="Ellis J.G."/>
            <person name="Dodds P.N."/>
            <person name="Schein J.E."/>
            <person name="Zhong S."/>
            <person name="Hamelin R.C."/>
            <person name="Grigoriev I.V."/>
            <person name="Szabo L.J."/>
            <person name="Martin F."/>
        </authorList>
    </citation>
    <scope>NUCLEOTIDE SEQUENCE [LARGE SCALE GENOMIC DNA]</scope>
    <source>
        <strain evidence="7">98AG31 / pathotype 3-4-7</strain>
    </source>
</reference>
<protein>
    <recommendedName>
        <fullName evidence="5">Fungal lipase-type domain-containing protein</fullName>
    </recommendedName>
</protein>
<dbReference type="InterPro" id="IPR051218">
    <property type="entry name" value="Sec_MonoDiacylglyc_Lipase"/>
</dbReference>
<gene>
    <name evidence="6" type="ORF">MELLADRAFT_91294</name>
</gene>
<evidence type="ECO:0000313" key="6">
    <source>
        <dbReference type="EMBL" id="EGG02476.1"/>
    </source>
</evidence>
<dbReference type="EMBL" id="GL883130">
    <property type="protein sequence ID" value="EGG02476.1"/>
    <property type="molecule type" value="Genomic_DNA"/>
</dbReference>
<evidence type="ECO:0000313" key="7">
    <source>
        <dbReference type="Proteomes" id="UP000001072"/>
    </source>
</evidence>
<dbReference type="HOGENOM" id="CLU_069673_0_0_1"/>
<evidence type="ECO:0000259" key="5">
    <source>
        <dbReference type="Pfam" id="PF01764"/>
    </source>
</evidence>
<dbReference type="SUPFAM" id="SSF53474">
    <property type="entry name" value="alpha/beta-Hydrolases"/>
    <property type="match status" value="1"/>
</dbReference>
<comment type="similarity">
    <text evidence="2">Belongs to the AB hydrolase superfamily. Lipase family. Class 3 subfamily.</text>
</comment>
<accession>F4RYI3</accession>
<evidence type="ECO:0000256" key="3">
    <source>
        <dbReference type="ARBA" id="ARBA00047591"/>
    </source>
</evidence>
<dbReference type="OrthoDB" id="426718at2759"/>
<evidence type="ECO:0000256" key="2">
    <source>
        <dbReference type="ARBA" id="ARBA00043996"/>
    </source>
</evidence>
<dbReference type="Proteomes" id="UP000001072">
    <property type="component" value="Unassembled WGS sequence"/>
</dbReference>
<dbReference type="PANTHER" id="PTHR45856:SF25">
    <property type="entry name" value="FUNGAL LIPASE-LIKE DOMAIN-CONTAINING PROTEIN"/>
    <property type="match status" value="1"/>
</dbReference>
<dbReference type="InParanoid" id="F4RYI3"/>
<name>F4RYI3_MELLP</name>
<dbReference type="RefSeq" id="XP_007414165.1">
    <property type="nucleotide sequence ID" value="XM_007414103.1"/>
</dbReference>
<dbReference type="PANTHER" id="PTHR45856">
    <property type="entry name" value="ALPHA/BETA-HYDROLASES SUPERFAMILY PROTEIN"/>
    <property type="match status" value="1"/>
</dbReference>
<dbReference type="Pfam" id="PF01764">
    <property type="entry name" value="Lipase_3"/>
    <property type="match status" value="1"/>
</dbReference>
<dbReference type="eggNOG" id="ENOG502S4E3">
    <property type="taxonomic scope" value="Eukaryota"/>
</dbReference>
<feature type="domain" description="Fungal lipase-type" evidence="5">
    <location>
        <begin position="131"/>
        <end position="242"/>
    </location>
</feature>
<dbReference type="Gene3D" id="3.40.50.1820">
    <property type="entry name" value="alpha/beta hydrolase"/>
    <property type="match status" value="1"/>
</dbReference>
<organism evidence="7">
    <name type="scientific">Melampsora larici-populina (strain 98AG31 / pathotype 3-4-7)</name>
    <name type="common">Poplar leaf rust fungus</name>
    <dbReference type="NCBI Taxonomy" id="747676"/>
    <lineage>
        <taxon>Eukaryota</taxon>
        <taxon>Fungi</taxon>
        <taxon>Dikarya</taxon>
        <taxon>Basidiomycota</taxon>
        <taxon>Pucciniomycotina</taxon>
        <taxon>Pucciniomycetes</taxon>
        <taxon>Pucciniales</taxon>
        <taxon>Melampsoraceae</taxon>
        <taxon>Melampsora</taxon>
    </lineage>
</organism>
<dbReference type="VEuPathDB" id="FungiDB:MELLADRAFT_91294"/>
<evidence type="ECO:0000256" key="4">
    <source>
        <dbReference type="ARBA" id="ARBA00048461"/>
    </source>
</evidence>
<dbReference type="InterPro" id="IPR002921">
    <property type="entry name" value="Fungal_lipase-type"/>
</dbReference>
<sequence length="307" mass="34609">MTLSFIQVSIALESKPILSRDLKRERLRRHNELQTRQISRYADHPDWFYLNQQEWYELDATQQDHMRFHAYLAMSVYGDYMNTCPKTFLKGFTVLQTFEGGYIAQIPEMVKIVIVFKGTGGYDIDWTPTTLEDLVSNCTDCQVATAIKQQYLHVKSMTNDFTVAKQAVARTGLHFSVTGHGTGGSIAALAAMDLGARDLVHYSHNFGMPRTFNMAAVVRYDNLFQVLSGQSVVARNDFSVHIVPLGPLVHVGSKAHLTGNKTQWLKNCFGDNEDPKCLGDRSSQSDHKYYFTHLGQCGSSEKRGPKV</sequence>
<dbReference type="AlphaFoldDB" id="F4RYI3"/>
<keyword evidence="7" id="KW-1185">Reference proteome</keyword>
<dbReference type="GeneID" id="18935852"/>